<feature type="region of interest" description="Disordered" evidence="15">
    <location>
        <begin position="1050"/>
        <end position="1096"/>
    </location>
</feature>
<feature type="binding site" evidence="14">
    <location>
        <position position="380"/>
    </location>
    <ligand>
        <name>ATP</name>
        <dbReference type="ChEBI" id="CHEBI:30616"/>
    </ligand>
</feature>
<comment type="caution">
    <text evidence="18">The sequence shown here is derived from an EMBL/GenBank/DDBJ whole genome shotgun (WGS) entry which is preliminary data.</text>
</comment>
<evidence type="ECO:0000256" key="4">
    <source>
        <dbReference type="ARBA" id="ARBA00022679"/>
    </source>
</evidence>
<dbReference type="InterPro" id="IPR000719">
    <property type="entry name" value="Prot_kinase_dom"/>
</dbReference>
<dbReference type="OrthoDB" id="418625at2759"/>
<dbReference type="PROSITE" id="PS50011">
    <property type="entry name" value="PROTEIN_KINASE_DOM"/>
    <property type="match status" value="1"/>
</dbReference>
<dbReference type="GO" id="GO:0005524">
    <property type="term" value="F:ATP binding"/>
    <property type="evidence" value="ECO:0007669"/>
    <property type="project" value="UniProtKB-UniRule"/>
</dbReference>
<comment type="catalytic activity">
    <reaction evidence="12">
        <text>L-threonyl-[protein] + ATP = O-phospho-L-threonyl-[protein] + ADP + H(+)</text>
        <dbReference type="Rhea" id="RHEA:46608"/>
        <dbReference type="Rhea" id="RHEA-COMP:11060"/>
        <dbReference type="Rhea" id="RHEA-COMP:11605"/>
        <dbReference type="ChEBI" id="CHEBI:15378"/>
        <dbReference type="ChEBI" id="CHEBI:30013"/>
        <dbReference type="ChEBI" id="CHEBI:30616"/>
        <dbReference type="ChEBI" id="CHEBI:61977"/>
        <dbReference type="ChEBI" id="CHEBI:456216"/>
        <dbReference type="EC" id="2.7.11.1"/>
    </reaction>
</comment>
<protein>
    <recommendedName>
        <fullName evidence="2">non-specific serine/threonine protein kinase</fullName>
        <ecNumber evidence="2">2.7.11.1</ecNumber>
    </recommendedName>
</protein>
<dbReference type="GO" id="GO:0000407">
    <property type="term" value="C:phagophore assembly site"/>
    <property type="evidence" value="ECO:0007669"/>
    <property type="project" value="TreeGrafter"/>
</dbReference>
<dbReference type="InterPro" id="IPR011009">
    <property type="entry name" value="Kinase-like_dom_sf"/>
</dbReference>
<comment type="similarity">
    <text evidence="11">Belongs to the protein kinase superfamily. Ser/Thr protein kinase family. CDPK subfamily.</text>
</comment>
<feature type="compositionally biased region" description="Low complexity" evidence="15">
    <location>
        <begin position="1067"/>
        <end position="1084"/>
    </location>
</feature>
<feature type="transmembrane region" description="Helical" evidence="16">
    <location>
        <begin position="1243"/>
        <end position="1268"/>
    </location>
</feature>
<keyword evidence="7 14" id="KW-0547">Nucleotide-binding</keyword>
<evidence type="ECO:0000256" key="15">
    <source>
        <dbReference type="SAM" id="MobiDB-lite"/>
    </source>
</evidence>
<keyword evidence="19" id="KW-1185">Reference proteome</keyword>
<feature type="non-terminal residue" evidence="18">
    <location>
        <position position="1"/>
    </location>
</feature>
<dbReference type="Gene3D" id="1.10.8.10">
    <property type="entry name" value="DNA helicase RuvA subunit, C-terminal domain"/>
    <property type="match status" value="1"/>
</dbReference>
<name>A0A812LAH7_9DINO</name>
<evidence type="ECO:0000256" key="3">
    <source>
        <dbReference type="ARBA" id="ARBA00022527"/>
    </source>
</evidence>
<evidence type="ECO:0000256" key="7">
    <source>
        <dbReference type="ARBA" id="ARBA00022741"/>
    </source>
</evidence>
<dbReference type="GO" id="GO:0046872">
    <property type="term" value="F:metal ion binding"/>
    <property type="evidence" value="ECO:0007669"/>
    <property type="project" value="UniProtKB-KW"/>
</dbReference>
<evidence type="ECO:0000313" key="19">
    <source>
        <dbReference type="Proteomes" id="UP000601435"/>
    </source>
</evidence>
<evidence type="ECO:0000256" key="16">
    <source>
        <dbReference type="SAM" id="Phobius"/>
    </source>
</evidence>
<keyword evidence="9" id="KW-0106">Calcium</keyword>
<keyword evidence="16" id="KW-0472">Membrane</keyword>
<comment type="catalytic activity">
    <reaction evidence="13">
        <text>L-seryl-[protein] + ATP = O-phospho-L-seryl-[protein] + ADP + H(+)</text>
        <dbReference type="Rhea" id="RHEA:17989"/>
        <dbReference type="Rhea" id="RHEA-COMP:9863"/>
        <dbReference type="Rhea" id="RHEA-COMP:11604"/>
        <dbReference type="ChEBI" id="CHEBI:15378"/>
        <dbReference type="ChEBI" id="CHEBI:29999"/>
        <dbReference type="ChEBI" id="CHEBI:30616"/>
        <dbReference type="ChEBI" id="CHEBI:83421"/>
        <dbReference type="ChEBI" id="CHEBI:456216"/>
        <dbReference type="EC" id="2.7.11.1"/>
    </reaction>
</comment>
<evidence type="ECO:0000256" key="14">
    <source>
        <dbReference type="PROSITE-ProRule" id="PRU10141"/>
    </source>
</evidence>
<keyword evidence="16" id="KW-1133">Transmembrane helix</keyword>
<dbReference type="FunFam" id="3.30.200.20:FF:000315">
    <property type="entry name" value="Calcium-dependent protein kinase 3"/>
    <property type="match status" value="1"/>
</dbReference>
<dbReference type="GO" id="GO:0005829">
    <property type="term" value="C:cytosol"/>
    <property type="evidence" value="ECO:0007669"/>
    <property type="project" value="TreeGrafter"/>
</dbReference>
<dbReference type="InterPro" id="IPR018247">
    <property type="entry name" value="EF_Hand_1_Ca_BS"/>
</dbReference>
<feature type="region of interest" description="Disordered" evidence="15">
    <location>
        <begin position="17"/>
        <end position="58"/>
    </location>
</feature>
<accession>A0A812LAH7</accession>
<dbReference type="InterPro" id="IPR011992">
    <property type="entry name" value="EF-hand-dom_pair"/>
</dbReference>
<sequence length="1315" mass="145969">AAALRFGGYALFLASGGSGRDGWQQLSEKSQAKFRADSRRERRSMLSASKDRRRRSKTRARAATALVRRSPKPAWLRKLATKNWLRKNSAKIRGFLCFALHWMQHLHMPAPVSGYPQGGPSRPATPVPDMRRLYGLQGRASAPPKRSSSPGHAAFAYQLPQFRPEASAPPAPPARKPIDPSELVQGQQLDYWSDHNQCWMPAIITDVDNESGGICLNVKPNAFISRSDQRRKVRSRTIPNAQQVATAQGIVQQEQVEPVAEQIFVSAARAKDRPIPAEQVPHLGAYLDGLLGLVGSQVHLMQSARSEPGLGLDEFKKVFWELLQLQQEISVQAIPRFSIDSFKEGEPWQKYAKGKELGHGTYGFVYLASDKHSKQVRAIKEISKEKLHGDMQAMKKEIENLTNLDHPHILKLYEVYSTKDDVYLVTDFCPGGELHGHISSAKKTRQEIPMPWIAEAMQQLMQAICHIHVRGIIHLDVKSQNIMLMPSQKTAAFFGKGDAKDAKSATFNSKPHVVVIDLGIAMHFKPGDYRGNRPMGTPMTMAPEVWSGEITPEADVFSCGCVFFELLCGEMPFRVKFEGNFDDVVKFWRQKPRPAWQYVSGTSRDVKELLEGMLLQERQRRPSASQCLATKFLKDASDPKQTGSLNESNRQRLMKRLASVHCRSVLYKNIAMKIAQDWPPNQMPTFKQLFNEFDVHGNGSLPTDGLKTTLMKHGVDEAEASRAAAAMNLSQDKDAINWTEFVAACIDLSQPEFEPKIFKIFQDADADRDNLLSASDLMNTFPQGNMYGLETATSVFRDLTGRDAQKDRGARMDWSTFYKHLQSCALNGVEEPVLAQTQLNIFFKGVTDAINNVTGAYFSNDPRTQKLPNAVRFPGERIPQSMDDMLKTLADMGFKDRELNRQVLNEKGGSLSDDVIETIMQRFAIASLPGAVHCKNHWLWAATLDQSKCWSERFFSSAMAALDEEVHGHHRARARGNYERRRRAYGLRSPRGCICGDDVRRHGRVEEVVEVMADEVSLATSSVMDRGHCHDDPGYHGLPHHSCQLVADTESAPQTHRGRARGKSGCAPLLSPLPRRAPRPSLALTNGGSTEAGGTSVAEATGIAASEFTAPAAEIPLRMLGVPEEGLPALARWQKVVAGVVGVAAAMVFVLSGASSQPTSWDKEAREEETEPSMQAMEGTGQDKSGVEGPKAAEERPLDLRLRQGKLKPEEEAKFRQGVANLSPESKMAIKEWMQLTGEGDTWALLGLNCMLLIFIAGLLALAAAAIVGGLQVNIFDMDVWRDGYNKLQIAMEKGSWPRQLPVQSQTLHHDMAEL</sequence>
<proteinExistence type="inferred from homology"/>
<dbReference type="PANTHER" id="PTHR24348:SF22">
    <property type="entry name" value="NON-SPECIFIC SERINE_THREONINE PROTEIN KINASE"/>
    <property type="match status" value="1"/>
</dbReference>
<dbReference type="Pfam" id="PF00069">
    <property type="entry name" value="Pkinase"/>
    <property type="match status" value="1"/>
</dbReference>
<evidence type="ECO:0000256" key="10">
    <source>
        <dbReference type="ARBA" id="ARBA00022840"/>
    </source>
</evidence>
<organism evidence="18 19">
    <name type="scientific">Symbiodinium necroappetens</name>
    <dbReference type="NCBI Taxonomy" id="1628268"/>
    <lineage>
        <taxon>Eukaryota</taxon>
        <taxon>Sar</taxon>
        <taxon>Alveolata</taxon>
        <taxon>Dinophyceae</taxon>
        <taxon>Suessiales</taxon>
        <taxon>Symbiodiniaceae</taxon>
        <taxon>Symbiodinium</taxon>
    </lineage>
</organism>
<feature type="region of interest" description="Disordered" evidence="15">
    <location>
        <begin position="1156"/>
        <end position="1192"/>
    </location>
</feature>
<keyword evidence="8" id="KW-0418">Kinase</keyword>
<dbReference type="SUPFAM" id="SSF56112">
    <property type="entry name" value="Protein kinase-like (PK-like)"/>
    <property type="match status" value="1"/>
</dbReference>
<dbReference type="EMBL" id="CAJNJA010008830">
    <property type="protein sequence ID" value="CAE7240828.1"/>
    <property type="molecule type" value="Genomic_DNA"/>
</dbReference>
<dbReference type="Gene3D" id="1.10.238.10">
    <property type="entry name" value="EF-hand"/>
    <property type="match status" value="1"/>
</dbReference>
<keyword evidence="6" id="KW-0677">Repeat</keyword>
<dbReference type="InterPro" id="IPR017441">
    <property type="entry name" value="Protein_kinase_ATP_BS"/>
</dbReference>
<keyword evidence="3" id="KW-0723">Serine/threonine-protein kinase</keyword>
<dbReference type="GO" id="GO:0000045">
    <property type="term" value="P:autophagosome assembly"/>
    <property type="evidence" value="ECO:0007669"/>
    <property type="project" value="TreeGrafter"/>
</dbReference>
<keyword evidence="10 14" id="KW-0067">ATP-binding</keyword>
<reference evidence="18" key="1">
    <citation type="submission" date="2021-02" db="EMBL/GenBank/DDBJ databases">
        <authorList>
            <person name="Dougan E. K."/>
            <person name="Rhodes N."/>
            <person name="Thang M."/>
            <person name="Chan C."/>
        </authorList>
    </citation>
    <scope>NUCLEOTIDE SEQUENCE</scope>
</reference>
<dbReference type="GO" id="GO:0004674">
    <property type="term" value="F:protein serine/threonine kinase activity"/>
    <property type="evidence" value="ECO:0007669"/>
    <property type="project" value="UniProtKB-KW"/>
</dbReference>
<dbReference type="Gene3D" id="3.30.200.20">
    <property type="entry name" value="Phosphorylase Kinase, domain 1"/>
    <property type="match status" value="1"/>
</dbReference>
<feature type="compositionally biased region" description="Basic and acidic residues" evidence="15">
    <location>
        <begin position="30"/>
        <end position="44"/>
    </location>
</feature>
<dbReference type="GO" id="GO:0005776">
    <property type="term" value="C:autophagosome"/>
    <property type="evidence" value="ECO:0007669"/>
    <property type="project" value="TreeGrafter"/>
</dbReference>
<dbReference type="SMART" id="SM00220">
    <property type="entry name" value="S_TKc"/>
    <property type="match status" value="1"/>
</dbReference>
<evidence type="ECO:0000313" key="18">
    <source>
        <dbReference type="EMBL" id="CAE7240828.1"/>
    </source>
</evidence>
<dbReference type="GO" id="GO:0016020">
    <property type="term" value="C:membrane"/>
    <property type="evidence" value="ECO:0007669"/>
    <property type="project" value="TreeGrafter"/>
</dbReference>
<evidence type="ECO:0000256" key="2">
    <source>
        <dbReference type="ARBA" id="ARBA00012513"/>
    </source>
</evidence>
<keyword evidence="16" id="KW-0812">Transmembrane</keyword>
<evidence type="ECO:0000259" key="17">
    <source>
        <dbReference type="PROSITE" id="PS50011"/>
    </source>
</evidence>
<dbReference type="GO" id="GO:0010506">
    <property type="term" value="P:regulation of autophagy"/>
    <property type="evidence" value="ECO:0007669"/>
    <property type="project" value="InterPro"/>
</dbReference>
<dbReference type="EC" id="2.7.11.1" evidence="2"/>
<dbReference type="PANTHER" id="PTHR24348">
    <property type="entry name" value="SERINE/THREONINE-PROTEIN KINASE UNC-51-RELATED"/>
    <property type="match status" value="1"/>
</dbReference>
<comment type="cofactor">
    <cofactor evidence="1">
        <name>Mg(2+)</name>
        <dbReference type="ChEBI" id="CHEBI:18420"/>
    </cofactor>
</comment>
<gene>
    <name evidence="18" type="primary">CPK12</name>
    <name evidence="18" type="ORF">SNEC2469_LOCUS4334</name>
</gene>
<keyword evidence="5" id="KW-0479">Metal-binding</keyword>
<dbReference type="PROSITE" id="PS00107">
    <property type="entry name" value="PROTEIN_KINASE_ATP"/>
    <property type="match status" value="1"/>
</dbReference>
<evidence type="ECO:0000256" key="12">
    <source>
        <dbReference type="ARBA" id="ARBA00047899"/>
    </source>
</evidence>
<dbReference type="PROSITE" id="PS00018">
    <property type="entry name" value="EF_HAND_1"/>
    <property type="match status" value="1"/>
</dbReference>
<evidence type="ECO:0000256" key="5">
    <source>
        <dbReference type="ARBA" id="ARBA00022723"/>
    </source>
</evidence>
<dbReference type="InterPro" id="IPR045269">
    <property type="entry name" value="Atg1-like"/>
</dbReference>
<dbReference type="Gene3D" id="1.10.510.10">
    <property type="entry name" value="Transferase(Phosphotransferase) domain 1"/>
    <property type="match status" value="1"/>
</dbReference>
<evidence type="ECO:0000256" key="1">
    <source>
        <dbReference type="ARBA" id="ARBA00001946"/>
    </source>
</evidence>
<evidence type="ECO:0000256" key="13">
    <source>
        <dbReference type="ARBA" id="ARBA00048679"/>
    </source>
</evidence>
<dbReference type="InterPro" id="IPR008271">
    <property type="entry name" value="Ser/Thr_kinase_AS"/>
</dbReference>
<evidence type="ECO:0000256" key="8">
    <source>
        <dbReference type="ARBA" id="ARBA00022777"/>
    </source>
</evidence>
<dbReference type="PROSITE" id="PS00108">
    <property type="entry name" value="PROTEIN_KINASE_ST"/>
    <property type="match status" value="1"/>
</dbReference>
<evidence type="ECO:0000256" key="9">
    <source>
        <dbReference type="ARBA" id="ARBA00022837"/>
    </source>
</evidence>
<dbReference type="SUPFAM" id="SSF47473">
    <property type="entry name" value="EF-hand"/>
    <property type="match status" value="1"/>
</dbReference>
<evidence type="ECO:0000256" key="6">
    <source>
        <dbReference type="ARBA" id="ARBA00022737"/>
    </source>
</evidence>
<feature type="domain" description="Protein kinase" evidence="17">
    <location>
        <begin position="351"/>
        <end position="633"/>
    </location>
</feature>
<evidence type="ECO:0000256" key="11">
    <source>
        <dbReference type="ARBA" id="ARBA00024334"/>
    </source>
</evidence>
<keyword evidence="4" id="KW-0808">Transferase</keyword>
<dbReference type="Proteomes" id="UP000601435">
    <property type="component" value="Unassembled WGS sequence"/>
</dbReference>